<dbReference type="Proteomes" id="UP001597041">
    <property type="component" value="Unassembled WGS sequence"/>
</dbReference>
<feature type="transmembrane region" description="Helical" evidence="1">
    <location>
        <begin position="109"/>
        <end position="127"/>
    </location>
</feature>
<feature type="transmembrane region" description="Helical" evidence="1">
    <location>
        <begin position="313"/>
        <end position="335"/>
    </location>
</feature>
<evidence type="ECO:0000256" key="1">
    <source>
        <dbReference type="SAM" id="Phobius"/>
    </source>
</evidence>
<dbReference type="RefSeq" id="WP_379592185.1">
    <property type="nucleotide sequence ID" value="NZ_JBHTKK010000013.1"/>
</dbReference>
<keyword evidence="1" id="KW-0812">Transmembrane</keyword>
<feature type="transmembrane region" description="Helical" evidence="1">
    <location>
        <begin position="287"/>
        <end position="307"/>
    </location>
</feature>
<evidence type="ECO:0000313" key="3">
    <source>
        <dbReference type="Proteomes" id="UP001597041"/>
    </source>
</evidence>
<dbReference type="PANTHER" id="PTHR37814:SF1">
    <property type="entry name" value="MEMBRANE PROTEIN"/>
    <property type="match status" value="1"/>
</dbReference>
<evidence type="ECO:0008006" key="4">
    <source>
        <dbReference type="Google" id="ProtNLM"/>
    </source>
</evidence>
<keyword evidence="1" id="KW-0472">Membrane</keyword>
<organism evidence="2 3">
    <name type="scientific">Oceanobacillus locisalsi</name>
    <dbReference type="NCBI Taxonomy" id="546107"/>
    <lineage>
        <taxon>Bacteria</taxon>
        <taxon>Bacillati</taxon>
        <taxon>Bacillota</taxon>
        <taxon>Bacilli</taxon>
        <taxon>Bacillales</taxon>
        <taxon>Bacillaceae</taxon>
        <taxon>Oceanobacillus</taxon>
    </lineage>
</organism>
<gene>
    <name evidence="2" type="ORF">ACFQ19_11275</name>
</gene>
<feature type="transmembrane region" description="Helical" evidence="1">
    <location>
        <begin position="85"/>
        <end position="103"/>
    </location>
</feature>
<feature type="transmembrane region" description="Helical" evidence="1">
    <location>
        <begin position="134"/>
        <end position="153"/>
    </location>
</feature>
<dbReference type="PANTHER" id="PTHR37814">
    <property type="entry name" value="CONSERVED MEMBRANE PROTEIN"/>
    <property type="match status" value="1"/>
</dbReference>
<dbReference type="EMBL" id="JBHTKK010000013">
    <property type="protein sequence ID" value="MFD1066605.1"/>
    <property type="molecule type" value="Genomic_DNA"/>
</dbReference>
<dbReference type="InterPro" id="IPR038728">
    <property type="entry name" value="YkvI-like"/>
</dbReference>
<reference evidence="3" key="1">
    <citation type="journal article" date="2019" name="Int. J. Syst. Evol. Microbiol.">
        <title>The Global Catalogue of Microorganisms (GCM) 10K type strain sequencing project: providing services to taxonomists for standard genome sequencing and annotation.</title>
        <authorList>
            <consortium name="The Broad Institute Genomics Platform"/>
            <consortium name="The Broad Institute Genome Sequencing Center for Infectious Disease"/>
            <person name="Wu L."/>
            <person name="Ma J."/>
        </authorList>
    </citation>
    <scope>NUCLEOTIDE SEQUENCE [LARGE SCALE GENOMIC DNA]</scope>
    <source>
        <strain evidence="3">CCUG 56608</strain>
    </source>
</reference>
<keyword evidence="3" id="KW-1185">Reference proteome</keyword>
<feature type="transmembrane region" description="Helical" evidence="1">
    <location>
        <begin position="173"/>
        <end position="192"/>
    </location>
</feature>
<comment type="caution">
    <text evidence="2">The sequence shown here is derived from an EMBL/GenBank/DDBJ whole genome shotgun (WGS) entry which is preliminary data.</text>
</comment>
<accession>A0ABW3NJ89</accession>
<protein>
    <recommendedName>
        <fullName evidence="4">Membrane protein YkvI</fullName>
    </recommendedName>
</protein>
<name>A0ABW3NJ89_9BACI</name>
<feature type="transmembrane region" description="Helical" evidence="1">
    <location>
        <begin position="249"/>
        <end position="275"/>
    </location>
</feature>
<proteinExistence type="predicted"/>
<evidence type="ECO:0000313" key="2">
    <source>
        <dbReference type="EMBL" id="MFD1066605.1"/>
    </source>
</evidence>
<keyword evidence="1" id="KW-1133">Transmembrane helix</keyword>
<feature type="transmembrane region" description="Helical" evidence="1">
    <location>
        <begin position="204"/>
        <end position="222"/>
    </location>
</feature>
<feature type="transmembrane region" description="Helical" evidence="1">
    <location>
        <begin position="36"/>
        <end position="56"/>
    </location>
</feature>
<sequence length="340" mass="37906">MWKRSLQWITLILGATIGAGYISGRELWQFFGHESGLAIVIFAFLFSVCCYVIMLISYKMKSANYVPVLEVIAGKKLTKVFDGFILLYLFTTTMIMIAGSGAAGQVFHLPYSVGIGITGLFLVLLFLKGINGLLTINQLILPILIGGLLYVLATYVSNENLQLFAYWHEQRNWFAAFPFTALNILPLIAILGAIGNKIKGRGEMIISCIGTGVALGIVSYIYNSSLIQIADEIVLYEIPLFAILKDFPFSMILFMSILLWLAIFTTAAAGMLGIATRVQPFLKEEKPMYLIVLIMVLLMLPLTGFGFSNLINFLYPLYGILNLYILARLVTYPLWKRAQE</sequence>